<dbReference type="SUPFAM" id="SSF46689">
    <property type="entry name" value="Homeodomain-like"/>
    <property type="match status" value="1"/>
</dbReference>
<feature type="transmembrane region" description="Helical" evidence="4">
    <location>
        <begin position="38"/>
        <end position="57"/>
    </location>
</feature>
<feature type="transmembrane region" description="Helical" evidence="4">
    <location>
        <begin position="69"/>
        <end position="88"/>
    </location>
</feature>
<evidence type="ECO:0000256" key="1">
    <source>
        <dbReference type="ARBA" id="ARBA00023015"/>
    </source>
</evidence>
<keyword evidence="4" id="KW-0812">Transmembrane</keyword>
<dbReference type="SMART" id="SM00342">
    <property type="entry name" value="HTH_ARAC"/>
    <property type="match status" value="1"/>
</dbReference>
<dbReference type="Pfam" id="PF12833">
    <property type="entry name" value="HTH_18"/>
    <property type="match status" value="1"/>
</dbReference>
<keyword evidence="4" id="KW-0472">Membrane</keyword>
<sequence>MDTISIAIAGFSAVSALLLLLIYACFIDVPGKSAQSVFWGGMLLTGLAVVQICQLLYFMGGPPPLDLFVYRLALFVLPTSFYFFGRWALQPTQPLCPMALFHLLPLVLLFVAPIEIALPVLLLFGAGYSLWLGYFVYGLRAQRRQFRFEFGYFLLMSVTAVIVLALGFALPYMNPAFFYHFYTSAIGLALAIMIVALISNPNLIGDLSEAARVRYGASTLRGIDVDACLKKLNEVMVVAKAYQNESLSLASLAEQVGLSGHQLSELVNTRLGMGFSRYVRECRIEAAKALLVSSPSQSILSISIDTGFRSQSAFYAAFKEVTGQSPGDYRKARASASASPH</sequence>
<keyword evidence="3" id="KW-0804">Transcription</keyword>
<reference evidence="6 7" key="1">
    <citation type="journal article" date="2021" name="Int. J. Syst. Evol. Microbiol.">
        <title>Steroidobacter gossypii sp. nov., isolated from soil of cotton cropping field.</title>
        <authorList>
            <person name="Huang R."/>
            <person name="Yang S."/>
            <person name="Zhen C."/>
            <person name="Liu W."/>
        </authorList>
    </citation>
    <scope>NUCLEOTIDE SEQUENCE [LARGE SCALE GENOMIC DNA]</scope>
    <source>
        <strain evidence="6 7">S1-65</strain>
    </source>
</reference>
<dbReference type="PROSITE" id="PS00041">
    <property type="entry name" value="HTH_ARAC_FAMILY_1"/>
    <property type="match status" value="1"/>
</dbReference>
<evidence type="ECO:0000256" key="4">
    <source>
        <dbReference type="SAM" id="Phobius"/>
    </source>
</evidence>
<dbReference type="PANTHER" id="PTHR43280:SF29">
    <property type="entry name" value="ARAC-FAMILY TRANSCRIPTIONAL REGULATOR"/>
    <property type="match status" value="1"/>
</dbReference>
<dbReference type="Proteomes" id="UP000661077">
    <property type="component" value="Unassembled WGS sequence"/>
</dbReference>
<feature type="transmembrane region" description="Helical" evidence="4">
    <location>
        <begin position="120"/>
        <end position="139"/>
    </location>
</feature>
<keyword evidence="7" id="KW-1185">Reference proteome</keyword>
<evidence type="ECO:0000313" key="7">
    <source>
        <dbReference type="Proteomes" id="UP000661077"/>
    </source>
</evidence>
<keyword evidence="2" id="KW-0238">DNA-binding</keyword>
<evidence type="ECO:0000313" key="6">
    <source>
        <dbReference type="EMBL" id="MBM0108535.1"/>
    </source>
</evidence>
<evidence type="ECO:0000256" key="2">
    <source>
        <dbReference type="ARBA" id="ARBA00023125"/>
    </source>
</evidence>
<proteinExistence type="predicted"/>
<name>A0ABS1X5Q1_9GAMM</name>
<feature type="transmembrane region" description="Helical" evidence="4">
    <location>
        <begin position="6"/>
        <end position="26"/>
    </location>
</feature>
<dbReference type="Gene3D" id="1.10.10.60">
    <property type="entry name" value="Homeodomain-like"/>
    <property type="match status" value="2"/>
</dbReference>
<evidence type="ECO:0000256" key="3">
    <source>
        <dbReference type="ARBA" id="ARBA00023163"/>
    </source>
</evidence>
<dbReference type="InterPro" id="IPR018062">
    <property type="entry name" value="HTH_AraC-typ_CS"/>
</dbReference>
<feature type="transmembrane region" description="Helical" evidence="4">
    <location>
        <begin position="95"/>
        <end position="114"/>
    </location>
</feature>
<dbReference type="RefSeq" id="WP_203170688.1">
    <property type="nucleotide sequence ID" value="NZ_JAEVLS010000008.1"/>
</dbReference>
<protein>
    <submittedName>
        <fullName evidence="6">AraC family transcriptional regulator</fullName>
    </submittedName>
</protein>
<organism evidence="6 7">
    <name type="scientific">Steroidobacter gossypii</name>
    <dbReference type="NCBI Taxonomy" id="2805490"/>
    <lineage>
        <taxon>Bacteria</taxon>
        <taxon>Pseudomonadati</taxon>
        <taxon>Pseudomonadota</taxon>
        <taxon>Gammaproteobacteria</taxon>
        <taxon>Steroidobacterales</taxon>
        <taxon>Steroidobacteraceae</taxon>
        <taxon>Steroidobacter</taxon>
    </lineage>
</organism>
<keyword evidence="1" id="KW-0805">Transcription regulation</keyword>
<dbReference type="InterPro" id="IPR009057">
    <property type="entry name" value="Homeodomain-like_sf"/>
</dbReference>
<dbReference type="InterPro" id="IPR018060">
    <property type="entry name" value="HTH_AraC"/>
</dbReference>
<feature type="domain" description="HTH araC/xylS-type" evidence="5">
    <location>
        <begin position="233"/>
        <end position="332"/>
    </location>
</feature>
<gene>
    <name evidence="6" type="ORF">JM946_27700</name>
</gene>
<evidence type="ECO:0000259" key="5">
    <source>
        <dbReference type="PROSITE" id="PS01124"/>
    </source>
</evidence>
<dbReference type="PANTHER" id="PTHR43280">
    <property type="entry name" value="ARAC-FAMILY TRANSCRIPTIONAL REGULATOR"/>
    <property type="match status" value="1"/>
</dbReference>
<feature type="transmembrane region" description="Helical" evidence="4">
    <location>
        <begin position="179"/>
        <end position="198"/>
    </location>
</feature>
<feature type="transmembrane region" description="Helical" evidence="4">
    <location>
        <begin position="151"/>
        <end position="173"/>
    </location>
</feature>
<comment type="caution">
    <text evidence="6">The sequence shown here is derived from an EMBL/GenBank/DDBJ whole genome shotgun (WGS) entry which is preliminary data.</text>
</comment>
<dbReference type="EMBL" id="JAEVLS010000008">
    <property type="protein sequence ID" value="MBM0108535.1"/>
    <property type="molecule type" value="Genomic_DNA"/>
</dbReference>
<keyword evidence="4" id="KW-1133">Transmembrane helix</keyword>
<dbReference type="PROSITE" id="PS01124">
    <property type="entry name" value="HTH_ARAC_FAMILY_2"/>
    <property type="match status" value="1"/>
</dbReference>
<accession>A0ABS1X5Q1</accession>